<feature type="domain" description="Endonuclease/exonuclease/phosphatase" evidence="1">
    <location>
        <begin position="43"/>
        <end position="234"/>
    </location>
</feature>
<keyword evidence="3" id="KW-1185">Reference proteome</keyword>
<dbReference type="RefSeq" id="WP_344981299.1">
    <property type="nucleotide sequence ID" value="NZ_BAABFN010000022.1"/>
</dbReference>
<dbReference type="PANTHER" id="PTHR11371:SF31">
    <property type="entry name" value="EXTRACELLULAR NUCLEASE"/>
    <property type="match status" value="1"/>
</dbReference>
<organism evidence="2 3">
    <name type="scientific">Compostibacter hankyongensis</name>
    <dbReference type="NCBI Taxonomy" id="1007089"/>
    <lineage>
        <taxon>Bacteria</taxon>
        <taxon>Pseudomonadati</taxon>
        <taxon>Bacteroidota</taxon>
        <taxon>Chitinophagia</taxon>
        <taxon>Chitinophagales</taxon>
        <taxon>Chitinophagaceae</taxon>
        <taxon>Compostibacter</taxon>
    </lineage>
</organism>
<gene>
    <name evidence="2" type="ORF">GCM10023143_32320</name>
</gene>
<comment type="caution">
    <text evidence="2">The sequence shown here is derived from an EMBL/GenBank/DDBJ whole genome shotgun (WGS) entry which is preliminary data.</text>
</comment>
<dbReference type="EMBL" id="BAABFN010000022">
    <property type="protein sequence ID" value="GAA4319122.1"/>
    <property type="molecule type" value="Genomic_DNA"/>
</dbReference>
<sequence length="367" mass="41951">MPFYQNINPRSAEGKRTIRNLLLLREKLKAQIPEKLEANLLIATWNIREFGTHKYGGRTAEAYYYIAEIISRFDIIAIQEVKEDLSALKALNTILGSRWKYIFTDVTAGTQGNGERLAFLFDTQKVRFGGLAGEMVLPPFQTKDPHTGQVIYEPVRQLARTPYLCGFKAGWTTFILTTVHILYGSAAANDPDRLKEIEEIAHAIAKKASDQYEWSNNLVLLGDFNIYSPEDQTYQAIKTAGFVIPDALRSLPGSNVPKNKFYDQIAFKVKPRRFVPTGKAGVFDYYQYIFTLKDEHSYADEMGSAYLTTSKGRKRTAAEKTRYYKTYWRTYQMSDHLPMWVEIKTDHADAYLAAKLHSGQQSTDKRT</sequence>
<dbReference type="PANTHER" id="PTHR11371">
    <property type="entry name" value="DEOXYRIBONUCLEASE"/>
    <property type="match status" value="1"/>
</dbReference>
<protein>
    <recommendedName>
        <fullName evidence="1">Endonuclease/exonuclease/phosphatase domain-containing protein</fullName>
    </recommendedName>
</protein>
<dbReference type="Proteomes" id="UP001501207">
    <property type="component" value="Unassembled WGS sequence"/>
</dbReference>
<dbReference type="InterPro" id="IPR005135">
    <property type="entry name" value="Endo/exonuclease/phosphatase"/>
</dbReference>
<dbReference type="Gene3D" id="3.60.10.10">
    <property type="entry name" value="Endonuclease/exonuclease/phosphatase"/>
    <property type="match status" value="1"/>
</dbReference>
<reference evidence="3" key="1">
    <citation type="journal article" date="2019" name="Int. J. Syst. Evol. Microbiol.">
        <title>The Global Catalogue of Microorganisms (GCM) 10K type strain sequencing project: providing services to taxonomists for standard genome sequencing and annotation.</title>
        <authorList>
            <consortium name="The Broad Institute Genomics Platform"/>
            <consortium name="The Broad Institute Genome Sequencing Center for Infectious Disease"/>
            <person name="Wu L."/>
            <person name="Ma J."/>
        </authorList>
    </citation>
    <scope>NUCLEOTIDE SEQUENCE [LARGE SCALE GENOMIC DNA]</scope>
    <source>
        <strain evidence="3">JCM 17664</strain>
    </source>
</reference>
<dbReference type="CDD" id="cd10283">
    <property type="entry name" value="MnuA_DNase1-like"/>
    <property type="match status" value="1"/>
</dbReference>
<evidence type="ECO:0000313" key="2">
    <source>
        <dbReference type="EMBL" id="GAA4319122.1"/>
    </source>
</evidence>
<accession>A0ABP8G7Y6</accession>
<dbReference type="Pfam" id="PF03372">
    <property type="entry name" value="Exo_endo_phos"/>
    <property type="match status" value="1"/>
</dbReference>
<name>A0ABP8G7Y6_9BACT</name>
<proteinExistence type="predicted"/>
<evidence type="ECO:0000313" key="3">
    <source>
        <dbReference type="Proteomes" id="UP001501207"/>
    </source>
</evidence>
<dbReference type="InterPro" id="IPR036691">
    <property type="entry name" value="Endo/exonu/phosph_ase_sf"/>
</dbReference>
<evidence type="ECO:0000259" key="1">
    <source>
        <dbReference type="Pfam" id="PF03372"/>
    </source>
</evidence>
<dbReference type="SUPFAM" id="SSF56219">
    <property type="entry name" value="DNase I-like"/>
    <property type="match status" value="1"/>
</dbReference>